<dbReference type="OrthoDB" id="3936150at2759"/>
<keyword evidence="1" id="KW-0472">Membrane</keyword>
<reference evidence="2 3" key="1">
    <citation type="journal article" date="2008" name="Nat. Biotechnol.">
        <title>Genome sequencing and analysis of the filamentous fungus Penicillium chrysogenum.</title>
        <authorList>
            <person name="van den Berg M.A."/>
            <person name="Albang R."/>
            <person name="Albermann K."/>
            <person name="Badger J.H."/>
            <person name="Daran J.-M."/>
            <person name="Driessen A.J.M."/>
            <person name="Garcia-Estrada C."/>
            <person name="Fedorova N.D."/>
            <person name="Harris D.M."/>
            <person name="Heijne W.H.M."/>
            <person name="Joardar V.S."/>
            <person name="Kiel J.A.K.W."/>
            <person name="Kovalchuk A."/>
            <person name="Martin J.F."/>
            <person name="Nierman W.C."/>
            <person name="Nijland J.G."/>
            <person name="Pronk J.T."/>
            <person name="Roubos J.A."/>
            <person name="van der Klei I.J."/>
            <person name="van Peij N.N.M.E."/>
            <person name="Veenhuis M."/>
            <person name="von Doehren H."/>
            <person name="Wagner C."/>
            <person name="Wortman J.R."/>
            <person name="Bovenberg R.A.L."/>
        </authorList>
    </citation>
    <scope>NUCLEOTIDE SEQUENCE [LARGE SCALE GENOMIC DNA]</scope>
    <source>
        <strain evidence="3">ATCC 28089 / DSM 1075 / NRRL 1951 / Wisconsin 54-1255</strain>
    </source>
</reference>
<keyword evidence="1" id="KW-0812">Transmembrane</keyword>
<dbReference type="VEuPathDB" id="FungiDB:PCH_Pc22g19220"/>
<organism evidence="2 3">
    <name type="scientific">Penicillium rubens (strain ATCC 28089 / DSM 1075 / NRRL 1951 / Wisconsin 54-1255)</name>
    <name type="common">Penicillium chrysogenum</name>
    <dbReference type="NCBI Taxonomy" id="500485"/>
    <lineage>
        <taxon>Eukaryota</taxon>
        <taxon>Fungi</taxon>
        <taxon>Dikarya</taxon>
        <taxon>Ascomycota</taxon>
        <taxon>Pezizomycotina</taxon>
        <taxon>Eurotiomycetes</taxon>
        <taxon>Eurotiomycetidae</taxon>
        <taxon>Eurotiales</taxon>
        <taxon>Aspergillaceae</taxon>
        <taxon>Penicillium</taxon>
        <taxon>Penicillium chrysogenum species complex</taxon>
    </lineage>
</organism>
<dbReference type="HOGENOM" id="CLU_2121862_0_0_1"/>
<protein>
    <submittedName>
        <fullName evidence="2">Pc22g19220 protein</fullName>
    </submittedName>
</protein>
<evidence type="ECO:0000256" key="1">
    <source>
        <dbReference type="SAM" id="Phobius"/>
    </source>
</evidence>
<dbReference type="AlphaFoldDB" id="B6HVQ5"/>
<name>B6HVQ5_PENRW</name>
<feature type="transmembrane region" description="Helical" evidence="1">
    <location>
        <begin position="49"/>
        <end position="70"/>
    </location>
</feature>
<keyword evidence="1" id="KW-1133">Transmembrane helix</keyword>
<gene>
    <name evidence="2" type="ORF">Pc22g19220</name>
    <name evidence="2" type="ORF">PCH_Pc22g19220</name>
</gene>
<proteinExistence type="predicted"/>
<dbReference type="EMBL" id="AM920437">
    <property type="protein sequence ID" value="CAP99210.1"/>
    <property type="molecule type" value="Genomic_DNA"/>
</dbReference>
<dbReference type="Proteomes" id="UP000000724">
    <property type="component" value="Contig Pc00c22"/>
</dbReference>
<evidence type="ECO:0000313" key="3">
    <source>
        <dbReference type="Proteomes" id="UP000000724"/>
    </source>
</evidence>
<feature type="transmembrane region" description="Helical" evidence="1">
    <location>
        <begin position="5"/>
        <end position="25"/>
    </location>
</feature>
<keyword evidence="3" id="KW-1185">Reference proteome</keyword>
<accession>B6HVQ5</accession>
<evidence type="ECO:0000313" key="2">
    <source>
        <dbReference type="EMBL" id="CAP99210.1"/>
    </source>
</evidence>
<sequence>MICLIFIWLLVGIAYLFPICIYPVYPVSLTYYLEANDIKLGDGSVYKTYRDFCIAAVVSIFGPILSSYLVEIHFLGRRRSITLMAWGCSICAGSFTAVETEVQSLALSCMITST</sequence>
<dbReference type="BioCyc" id="PCHR:PC22G19220-MONOMER"/>